<dbReference type="Pfam" id="PF06620">
    <property type="entry name" value="DUF1150"/>
    <property type="match status" value="1"/>
</dbReference>
<proteinExistence type="predicted"/>
<accession>A0AAN4UUP1</accession>
<protein>
    <recommendedName>
        <fullName evidence="5">DUF1150 domain-containing protein</fullName>
    </recommendedName>
</protein>
<evidence type="ECO:0000313" key="3">
    <source>
        <dbReference type="Proteomes" id="UP000199541"/>
    </source>
</evidence>
<name>A0AAN4UUP1_9RHOB</name>
<dbReference type="Proteomes" id="UP000634647">
    <property type="component" value="Unassembled WGS sequence"/>
</dbReference>
<evidence type="ECO:0000313" key="2">
    <source>
        <dbReference type="EMBL" id="SDX63751.1"/>
    </source>
</evidence>
<reference evidence="1" key="1">
    <citation type="journal article" date="2014" name="Int. J. Syst. Evol. Microbiol.">
        <title>Complete genome sequence of Corynebacterium casei LMG S-19264T (=DSM 44701T), isolated from a smear-ripened cheese.</title>
        <authorList>
            <consortium name="US DOE Joint Genome Institute (JGI-PGF)"/>
            <person name="Walter F."/>
            <person name="Albersmeier A."/>
            <person name="Kalinowski J."/>
            <person name="Ruckert C."/>
        </authorList>
    </citation>
    <scope>NUCLEOTIDE SEQUENCE</scope>
    <source>
        <strain evidence="1">CGMCC 1.10859</strain>
    </source>
</reference>
<dbReference type="RefSeq" id="WP_035838409.1">
    <property type="nucleotide sequence ID" value="NZ_BNAB01000023.1"/>
</dbReference>
<evidence type="ECO:0008006" key="5">
    <source>
        <dbReference type="Google" id="ProtNLM"/>
    </source>
</evidence>
<dbReference type="Proteomes" id="UP000199541">
    <property type="component" value="Unassembled WGS sequence"/>
</dbReference>
<sequence>MDTKYEFGPEQAGGRPIVYVRPVAVETLPQEIREQAEGLETLYAVHGSDGERIALVRDRRLAFALARQNDLTPVSAH</sequence>
<gene>
    <name evidence="1" type="ORF">GCM10008024_35780</name>
    <name evidence="2" type="ORF">SAMN05444006_12237</name>
</gene>
<keyword evidence="3" id="KW-1185">Reference proteome</keyword>
<dbReference type="EMBL" id="BNAB01000023">
    <property type="protein sequence ID" value="GHE05348.1"/>
    <property type="molecule type" value="Genomic_DNA"/>
</dbReference>
<organism evidence="1 4">
    <name type="scientific">Allgaiera indica</name>
    <dbReference type="NCBI Taxonomy" id="765699"/>
    <lineage>
        <taxon>Bacteria</taxon>
        <taxon>Pseudomonadati</taxon>
        <taxon>Pseudomonadota</taxon>
        <taxon>Alphaproteobacteria</taxon>
        <taxon>Rhodobacterales</taxon>
        <taxon>Paracoccaceae</taxon>
        <taxon>Allgaiera</taxon>
    </lineage>
</organism>
<evidence type="ECO:0000313" key="4">
    <source>
        <dbReference type="Proteomes" id="UP000634647"/>
    </source>
</evidence>
<dbReference type="EMBL" id="FNOB01000022">
    <property type="protein sequence ID" value="SDX63751.1"/>
    <property type="molecule type" value="Genomic_DNA"/>
</dbReference>
<reference evidence="2 3" key="2">
    <citation type="submission" date="2016-10" db="EMBL/GenBank/DDBJ databases">
        <authorList>
            <person name="Varghese N."/>
            <person name="Submissions S."/>
        </authorList>
    </citation>
    <scope>NUCLEOTIDE SEQUENCE [LARGE SCALE GENOMIC DNA]</scope>
    <source>
        <strain evidence="2 3">DSM 24802</strain>
    </source>
</reference>
<evidence type="ECO:0000313" key="1">
    <source>
        <dbReference type="EMBL" id="GHE05348.1"/>
    </source>
</evidence>
<reference evidence="1" key="3">
    <citation type="submission" date="2023-06" db="EMBL/GenBank/DDBJ databases">
        <authorList>
            <person name="Sun Q."/>
            <person name="Zhou Y."/>
        </authorList>
    </citation>
    <scope>NUCLEOTIDE SEQUENCE</scope>
    <source>
        <strain evidence="1">CGMCC 1.10859</strain>
    </source>
</reference>
<comment type="caution">
    <text evidence="1">The sequence shown here is derived from an EMBL/GenBank/DDBJ whole genome shotgun (WGS) entry which is preliminary data.</text>
</comment>
<dbReference type="AlphaFoldDB" id="A0AAN4UUP1"/>
<dbReference type="InterPro" id="IPR009531">
    <property type="entry name" value="DUF1150"/>
</dbReference>